<dbReference type="Pfam" id="PF23774">
    <property type="entry name" value="TPR_GEMI5"/>
    <property type="match status" value="1"/>
</dbReference>
<dbReference type="AlphaFoldDB" id="A0ABD2D2N1"/>
<keyword evidence="1" id="KW-1133">Transmembrane helix</keyword>
<dbReference type="Proteomes" id="UP001607303">
    <property type="component" value="Unassembled WGS sequence"/>
</dbReference>
<reference evidence="3 4" key="1">
    <citation type="journal article" date="2024" name="Ann. Entomol. Soc. Am.">
        <title>Genomic analyses of the southern and eastern yellowjacket wasps (Hymenoptera: Vespidae) reveal evolutionary signatures of social life.</title>
        <authorList>
            <person name="Catto M.A."/>
            <person name="Caine P.B."/>
            <person name="Orr S.E."/>
            <person name="Hunt B.G."/>
            <person name="Goodisman M.A.D."/>
        </authorList>
    </citation>
    <scope>NUCLEOTIDE SEQUENCE [LARGE SCALE GENOMIC DNA]</scope>
    <source>
        <strain evidence="3">232</strain>
        <tissue evidence="3">Head and thorax</tissue>
    </source>
</reference>
<name>A0ABD2D2N1_VESMC</name>
<sequence length="320" mass="37454">MVHPCCNKTLFSIVIVLYVYETINDMWTSAQDCQIIFCNLKKDNYKIEYNIPTRGFVFYITICLILHEMHLIAWHPVNENIIAYGIAGHSMKYVVSYLLCIHKIYKVVDVLQNAQMFKEAYCLVKSKLDSNDTMIKTILQRAYSEAIFLLAPKKDIETAKLELLSNENILSKSLVEQAIIKTLKNLYTSLAENIKFPQTKQRVYILRIFNYGNVVHNINVHVNLKMRKYIINPENSFIEVFININNKSPTEKKSIYPRKCFLFKSSQTYLCIKLLNWIVHNTNLSVNDKNIRIEAQIVFNLDIIDMIKTQKIDENTINEY</sequence>
<organism evidence="3 4">
    <name type="scientific">Vespula maculifrons</name>
    <name type="common">Eastern yellow jacket</name>
    <name type="synonym">Wasp</name>
    <dbReference type="NCBI Taxonomy" id="7453"/>
    <lineage>
        <taxon>Eukaryota</taxon>
        <taxon>Metazoa</taxon>
        <taxon>Ecdysozoa</taxon>
        <taxon>Arthropoda</taxon>
        <taxon>Hexapoda</taxon>
        <taxon>Insecta</taxon>
        <taxon>Pterygota</taxon>
        <taxon>Neoptera</taxon>
        <taxon>Endopterygota</taxon>
        <taxon>Hymenoptera</taxon>
        <taxon>Apocrita</taxon>
        <taxon>Aculeata</taxon>
        <taxon>Vespoidea</taxon>
        <taxon>Vespidae</taxon>
        <taxon>Vespinae</taxon>
        <taxon>Vespula</taxon>
    </lineage>
</organism>
<evidence type="ECO:0000313" key="3">
    <source>
        <dbReference type="EMBL" id="KAL2751643.1"/>
    </source>
</evidence>
<comment type="caution">
    <text evidence="3">The sequence shown here is derived from an EMBL/GenBank/DDBJ whole genome shotgun (WGS) entry which is preliminary data.</text>
</comment>
<evidence type="ECO:0000259" key="2">
    <source>
        <dbReference type="Pfam" id="PF23774"/>
    </source>
</evidence>
<keyword evidence="4" id="KW-1185">Reference proteome</keyword>
<gene>
    <name evidence="3" type="ORF">V1477_000119</name>
</gene>
<dbReference type="EMBL" id="JAYRBN010000002">
    <property type="protein sequence ID" value="KAL2751643.1"/>
    <property type="molecule type" value="Genomic_DNA"/>
</dbReference>
<protein>
    <submittedName>
        <fullName evidence="3">Gem-associated protein 5-like isoform X1</fullName>
    </submittedName>
</protein>
<dbReference type="InterPro" id="IPR056421">
    <property type="entry name" value="TPR_GEMI5"/>
</dbReference>
<feature type="transmembrane region" description="Helical" evidence="1">
    <location>
        <begin position="56"/>
        <end position="75"/>
    </location>
</feature>
<keyword evidence="1" id="KW-0812">Transmembrane</keyword>
<accession>A0ABD2D2N1</accession>
<feature type="domain" description="Gem-associated protein 5 TPR" evidence="2">
    <location>
        <begin position="90"/>
        <end position="141"/>
    </location>
</feature>
<proteinExistence type="predicted"/>
<evidence type="ECO:0000256" key="1">
    <source>
        <dbReference type="SAM" id="Phobius"/>
    </source>
</evidence>
<keyword evidence="1" id="KW-0472">Membrane</keyword>
<evidence type="ECO:0000313" key="4">
    <source>
        <dbReference type="Proteomes" id="UP001607303"/>
    </source>
</evidence>